<dbReference type="PROSITE" id="PS00380">
    <property type="entry name" value="RHODANESE_1"/>
    <property type="match status" value="1"/>
</dbReference>
<evidence type="ECO:0000256" key="2">
    <source>
        <dbReference type="ARBA" id="ARBA00022737"/>
    </source>
</evidence>
<dbReference type="RefSeq" id="WP_180365040.1">
    <property type="nucleotide sequence ID" value="NZ_FNGB01000005.1"/>
</dbReference>
<accession>A0A1G6LXB1</accession>
<organism evidence="5 6">
    <name type="scientific">Halanaerobium congolense</name>
    <dbReference type="NCBI Taxonomy" id="54121"/>
    <lineage>
        <taxon>Bacteria</taxon>
        <taxon>Bacillati</taxon>
        <taxon>Bacillota</taxon>
        <taxon>Clostridia</taxon>
        <taxon>Halanaerobiales</taxon>
        <taxon>Halanaerobiaceae</taxon>
        <taxon>Halanaerobium</taxon>
    </lineage>
</organism>
<dbReference type="EC" id="2.8.1.1" evidence="1"/>
<dbReference type="InterPro" id="IPR001307">
    <property type="entry name" value="Thiosulphate_STrfase_CS"/>
</dbReference>
<comment type="catalytic activity">
    <reaction evidence="3">
        <text>thiosulfate + hydrogen cyanide = thiocyanate + sulfite + 2 H(+)</text>
        <dbReference type="Rhea" id="RHEA:16881"/>
        <dbReference type="ChEBI" id="CHEBI:15378"/>
        <dbReference type="ChEBI" id="CHEBI:17359"/>
        <dbReference type="ChEBI" id="CHEBI:18022"/>
        <dbReference type="ChEBI" id="CHEBI:18407"/>
        <dbReference type="ChEBI" id="CHEBI:33542"/>
        <dbReference type="EC" id="2.8.1.1"/>
    </reaction>
</comment>
<dbReference type="STRING" id="54121.SAMN04515653_10225"/>
<evidence type="ECO:0000259" key="4">
    <source>
        <dbReference type="PROSITE" id="PS50206"/>
    </source>
</evidence>
<feature type="domain" description="Rhodanese" evidence="4">
    <location>
        <begin position="19"/>
        <end position="135"/>
    </location>
</feature>
<reference evidence="5 6" key="1">
    <citation type="submission" date="2016-10" db="EMBL/GenBank/DDBJ databases">
        <authorList>
            <person name="Varghese N."/>
            <person name="Submissions S."/>
        </authorList>
    </citation>
    <scope>NUCLEOTIDE SEQUENCE [LARGE SCALE GENOMIC DNA]</scope>
    <source>
        <strain evidence="5 6">WG10</strain>
    </source>
</reference>
<gene>
    <name evidence="5" type="ORF">SAMN04488597_10726</name>
</gene>
<keyword evidence="2" id="KW-0677">Repeat</keyword>
<evidence type="ECO:0000256" key="1">
    <source>
        <dbReference type="ARBA" id="ARBA00012245"/>
    </source>
</evidence>
<protein>
    <recommendedName>
        <fullName evidence="1">thiosulfate sulfurtransferase</fullName>
        <ecNumber evidence="1">2.8.1.1</ecNumber>
    </recommendedName>
</protein>
<name>A0A1G6LXB1_9FIRM</name>
<dbReference type="SUPFAM" id="SSF52821">
    <property type="entry name" value="Rhodanese/Cell cycle control phosphatase"/>
    <property type="match status" value="2"/>
</dbReference>
<evidence type="ECO:0000256" key="3">
    <source>
        <dbReference type="ARBA" id="ARBA00047549"/>
    </source>
</evidence>
<proteinExistence type="predicted"/>
<dbReference type="Gene3D" id="3.40.250.10">
    <property type="entry name" value="Rhodanese-like domain"/>
    <property type="match status" value="2"/>
</dbReference>
<dbReference type="PROSITE" id="PS50206">
    <property type="entry name" value="RHODANESE_3"/>
    <property type="match status" value="2"/>
</dbReference>
<keyword evidence="5" id="KW-0670">Pyruvate</keyword>
<dbReference type="InterPro" id="IPR036873">
    <property type="entry name" value="Rhodanese-like_dom_sf"/>
</dbReference>
<evidence type="ECO:0000313" key="6">
    <source>
        <dbReference type="Proteomes" id="UP000324896"/>
    </source>
</evidence>
<keyword evidence="5" id="KW-0808">Transferase</keyword>
<dbReference type="CDD" id="cd01449">
    <property type="entry name" value="TST_Repeat_2"/>
    <property type="match status" value="1"/>
</dbReference>
<dbReference type="InterPro" id="IPR051126">
    <property type="entry name" value="Thiosulfate_sulfurtransferase"/>
</dbReference>
<feature type="domain" description="Rhodanese" evidence="4">
    <location>
        <begin position="165"/>
        <end position="279"/>
    </location>
</feature>
<dbReference type="EMBL" id="FMYT01000007">
    <property type="protein sequence ID" value="SDC47737.1"/>
    <property type="molecule type" value="Genomic_DNA"/>
</dbReference>
<dbReference type="SMART" id="SM00450">
    <property type="entry name" value="RHOD"/>
    <property type="match status" value="2"/>
</dbReference>
<dbReference type="AlphaFoldDB" id="A0A1G6LXB1"/>
<dbReference type="PANTHER" id="PTHR43855:SF1">
    <property type="entry name" value="THIOSULFATE SULFURTRANSFERASE"/>
    <property type="match status" value="1"/>
</dbReference>
<sequence>MKSDDLKFVNTAWAAEHLADDDLIIIDSQADSHDYIIEHLPGAFYFNENLFRLSADGIPNSFIAEKAVESHLENIGYTGNQKILIYGGTGKASEESSKNAPFMTAYSLYRAGVENIYILDGGLNKWRQENRRVEKGYPTASRGSFKAELRHDLLVDMEHVKEALADQNKILVDVRAKGAYLAKGGPWSRAGHIPGAINILLDEILAAANPFKLKPQAEIEALIDKYGLDNKEEIIIYCGTSHNAVVLFLVFKFLLNLDNIRFYEGGYTEWSIFSENPVEKEAN</sequence>
<dbReference type="InterPro" id="IPR001763">
    <property type="entry name" value="Rhodanese-like_dom"/>
</dbReference>
<dbReference type="Pfam" id="PF00581">
    <property type="entry name" value="Rhodanese"/>
    <property type="match status" value="2"/>
</dbReference>
<dbReference type="Proteomes" id="UP000324896">
    <property type="component" value="Unassembled WGS sequence"/>
</dbReference>
<dbReference type="PANTHER" id="PTHR43855">
    <property type="entry name" value="THIOSULFATE SULFURTRANSFERASE"/>
    <property type="match status" value="1"/>
</dbReference>
<dbReference type="GO" id="GO:0004792">
    <property type="term" value="F:thiosulfate-cyanide sulfurtransferase activity"/>
    <property type="evidence" value="ECO:0007669"/>
    <property type="project" value="UniProtKB-EC"/>
</dbReference>
<evidence type="ECO:0000313" key="5">
    <source>
        <dbReference type="EMBL" id="SDC47737.1"/>
    </source>
</evidence>